<evidence type="ECO:0000313" key="2">
    <source>
        <dbReference type="Proteomes" id="UP001382935"/>
    </source>
</evidence>
<reference evidence="1 2" key="1">
    <citation type="submission" date="2024-02" db="EMBL/GenBank/DDBJ databases">
        <title>Full genome sequence of Sphingomonas kaistensis.</title>
        <authorList>
            <person name="Poletto B.L."/>
            <person name="Silva G."/>
            <person name="Galante D."/>
            <person name="Campos K.R."/>
            <person name="Santos M.B.N."/>
            <person name="Sacchi C.T."/>
        </authorList>
    </citation>
    <scope>NUCLEOTIDE SEQUENCE [LARGE SCALE GENOMIC DNA]</scope>
    <source>
        <strain evidence="1 2">MA4R</strain>
    </source>
</reference>
<evidence type="ECO:0000313" key="1">
    <source>
        <dbReference type="EMBL" id="WWM71192.1"/>
    </source>
</evidence>
<protein>
    <submittedName>
        <fullName evidence="1">Uncharacterized protein</fullName>
    </submittedName>
</protein>
<accession>A0ABZ2G5J4</accession>
<name>A0ABZ2G5J4_9SPHN</name>
<dbReference type="Proteomes" id="UP001382935">
    <property type="component" value="Chromosome"/>
</dbReference>
<dbReference type="EMBL" id="CP145607">
    <property type="protein sequence ID" value="WWM71192.1"/>
    <property type="molecule type" value="Genomic_DNA"/>
</dbReference>
<dbReference type="RefSeq" id="WP_338504539.1">
    <property type="nucleotide sequence ID" value="NZ_CP145607.1"/>
</dbReference>
<keyword evidence="2" id="KW-1185">Reference proteome</keyword>
<sequence length="92" mass="9996">MGLTDLATAIAAQMAGAPLDCSRSGPAFMRSYADELLKGDRKAIAARYSAGGAYTLGLQAKTRDSFEAIGRRYAGPEWQKPDRFAWTDLSYE</sequence>
<organism evidence="1 2">
    <name type="scientific">Sphingomonas kaistensis</name>
    <dbReference type="NCBI Taxonomy" id="298708"/>
    <lineage>
        <taxon>Bacteria</taxon>
        <taxon>Pseudomonadati</taxon>
        <taxon>Pseudomonadota</taxon>
        <taxon>Alphaproteobacteria</taxon>
        <taxon>Sphingomonadales</taxon>
        <taxon>Sphingomonadaceae</taxon>
        <taxon>Sphingomonas</taxon>
    </lineage>
</organism>
<proteinExistence type="predicted"/>
<gene>
    <name evidence="1" type="ORF">V6R86_11055</name>
</gene>